<gene>
    <name evidence="2" type="ORF">A3F84_00575</name>
</gene>
<evidence type="ECO:0000313" key="2">
    <source>
        <dbReference type="EMBL" id="OGG46598.1"/>
    </source>
</evidence>
<evidence type="ECO:0008006" key="4">
    <source>
        <dbReference type="Google" id="ProtNLM"/>
    </source>
</evidence>
<protein>
    <recommendedName>
        <fullName evidence="4">HEAT repeat domain-containing protein</fullName>
    </recommendedName>
</protein>
<dbReference type="AlphaFoldDB" id="A0A1F6CBJ8"/>
<dbReference type="Proteomes" id="UP000178606">
    <property type="component" value="Unassembled WGS sequence"/>
</dbReference>
<evidence type="ECO:0000313" key="3">
    <source>
        <dbReference type="Proteomes" id="UP000178606"/>
    </source>
</evidence>
<sequence>MEVIFLKPYVVWSMALVLSLAFAGCGKIPFIGKKGGQEGVASDEVLVQALQDKNPVVRRDAVRLLGEMIDTPENQAKSARALAVALKDRDEDIRIEAVKTLGNIDPIYSNRYLKEALNDRSIKVRVLVIQVMKQQNEKRIAEVKQKALEKEKETQAAQAAQAAQAPANPLLAPTPTPPPPGQAGQ</sequence>
<dbReference type="EMBL" id="MFKF01000297">
    <property type="protein sequence ID" value="OGG46598.1"/>
    <property type="molecule type" value="Genomic_DNA"/>
</dbReference>
<feature type="compositionally biased region" description="Pro residues" evidence="1">
    <location>
        <begin position="172"/>
        <end position="185"/>
    </location>
</feature>
<name>A0A1F6CBJ8_HANXR</name>
<dbReference type="Pfam" id="PF13646">
    <property type="entry name" value="HEAT_2"/>
    <property type="match status" value="1"/>
</dbReference>
<organism evidence="2 3">
    <name type="scientific">Handelsmanbacteria sp. (strain RIFCSPLOWO2_12_FULL_64_10)</name>
    <dbReference type="NCBI Taxonomy" id="1817868"/>
    <lineage>
        <taxon>Bacteria</taxon>
        <taxon>Candidatus Handelsmaniibacteriota</taxon>
    </lineage>
</organism>
<accession>A0A1F6CBJ8</accession>
<comment type="caution">
    <text evidence="2">The sequence shown here is derived from an EMBL/GenBank/DDBJ whole genome shotgun (WGS) entry which is preliminary data.</text>
</comment>
<feature type="compositionally biased region" description="Low complexity" evidence="1">
    <location>
        <begin position="155"/>
        <end position="171"/>
    </location>
</feature>
<proteinExistence type="predicted"/>
<dbReference type="InterPro" id="IPR016024">
    <property type="entry name" value="ARM-type_fold"/>
</dbReference>
<dbReference type="SUPFAM" id="SSF48371">
    <property type="entry name" value="ARM repeat"/>
    <property type="match status" value="1"/>
</dbReference>
<reference evidence="2 3" key="1">
    <citation type="journal article" date="2016" name="Nat. Commun.">
        <title>Thousands of microbial genomes shed light on interconnected biogeochemical processes in an aquifer system.</title>
        <authorList>
            <person name="Anantharaman K."/>
            <person name="Brown C.T."/>
            <person name="Hug L.A."/>
            <person name="Sharon I."/>
            <person name="Castelle C.J."/>
            <person name="Probst A.J."/>
            <person name="Thomas B.C."/>
            <person name="Singh A."/>
            <person name="Wilkins M.J."/>
            <person name="Karaoz U."/>
            <person name="Brodie E.L."/>
            <person name="Williams K.H."/>
            <person name="Hubbard S.S."/>
            <person name="Banfield J.F."/>
        </authorList>
    </citation>
    <scope>NUCLEOTIDE SEQUENCE [LARGE SCALE GENOMIC DNA]</scope>
    <source>
        <strain evidence="3">RIFCSPLOWO2_12_FULL_64_10</strain>
    </source>
</reference>
<dbReference type="PROSITE" id="PS51257">
    <property type="entry name" value="PROKAR_LIPOPROTEIN"/>
    <property type="match status" value="1"/>
</dbReference>
<dbReference type="Gene3D" id="1.25.10.10">
    <property type="entry name" value="Leucine-rich Repeat Variant"/>
    <property type="match status" value="1"/>
</dbReference>
<dbReference type="InterPro" id="IPR011989">
    <property type="entry name" value="ARM-like"/>
</dbReference>
<evidence type="ECO:0000256" key="1">
    <source>
        <dbReference type="SAM" id="MobiDB-lite"/>
    </source>
</evidence>
<feature type="region of interest" description="Disordered" evidence="1">
    <location>
        <begin position="150"/>
        <end position="185"/>
    </location>
</feature>